<dbReference type="SUPFAM" id="SSF53300">
    <property type="entry name" value="vWA-like"/>
    <property type="match status" value="1"/>
</dbReference>
<reference evidence="3 4" key="1">
    <citation type="submission" date="2023-10" db="EMBL/GenBank/DDBJ databases">
        <title>Rubellicoccus peritrichatus gen. nov., sp. nov., isolated from an algae of coral reef tank.</title>
        <authorList>
            <person name="Luo J."/>
        </authorList>
    </citation>
    <scope>NUCLEOTIDE SEQUENCE [LARGE SCALE GENOMIC DNA]</scope>
    <source>
        <strain evidence="3 4">CR14</strain>
    </source>
</reference>
<dbReference type="InterPro" id="IPR036465">
    <property type="entry name" value="vWFA_dom_sf"/>
</dbReference>
<dbReference type="EMBL" id="CP136920">
    <property type="protein sequence ID" value="WOO39716.1"/>
    <property type="molecule type" value="Genomic_DNA"/>
</dbReference>
<sequence length="583" mass="65276">MQIILGNPAGLWGLLMIPTLVLIHCFQRRRKPQVISTLFLVEAGGQERRGGREFVFWKHSITFWMQILAALLLTWLLLQPRWIRDQSQQRIAMVLDSSLSMDAFMPSLIESLDEATQQLGRASEVTDWLLMESDETAPIIYHGMDRDELLLAAKNWQPSISHHDPDPALRRAQSLIRETGAVVFITDHADNDLPAGVGLLSVGESTENVGFTGVTVGMEASEPVWRTIIRNYGDQAATRKWWIEIDGQSNEARTVSLEPGGSLAIAGTFPYGKNAMDIILESDAWSIDDRMPVVWPEPKRLAYILDVSDENLANQFRSLTRSVPEVYQGTISGTTDLLVRGTENLIRQTLDIPFQVLYYSPADSLEDSSLLGGQIAVEEHPLMQGLNWNGLLASSSGLDYKLGPNEEPLLWAGERPLIWIRKTNTGSDLVVNFDLEKSNAFKLPAFVLLFHRFAELARTDKPVFQRLNLETGQDVSVTLPDAADVVTLNGEVVSASSVHFMEAPDRPAWLDIHVDDKPLLLAATHFADVREADLRQAESHNNLDLLSRDLIEAQSEDDFLFPFWVLLLTGVMLASWNYAERGR</sequence>
<keyword evidence="1" id="KW-1133">Transmembrane helix</keyword>
<dbReference type="Pfam" id="PF07584">
    <property type="entry name" value="BatA"/>
    <property type="match status" value="1"/>
</dbReference>
<protein>
    <submittedName>
        <fullName evidence="3">BatA domain-containing protein</fullName>
    </submittedName>
</protein>
<dbReference type="AlphaFoldDB" id="A0AAQ3L620"/>
<gene>
    <name evidence="3" type="ORF">RZN69_13920</name>
</gene>
<accession>A0AAQ3L620</accession>
<proteinExistence type="predicted"/>
<feature type="transmembrane region" description="Helical" evidence="1">
    <location>
        <begin position="56"/>
        <end position="78"/>
    </location>
</feature>
<keyword evidence="1" id="KW-0472">Membrane</keyword>
<name>A0AAQ3L620_9BACT</name>
<keyword evidence="1" id="KW-0812">Transmembrane</keyword>
<evidence type="ECO:0000256" key="1">
    <source>
        <dbReference type="SAM" id="Phobius"/>
    </source>
</evidence>
<organism evidence="3 4">
    <name type="scientific">Rubellicoccus peritrichatus</name>
    <dbReference type="NCBI Taxonomy" id="3080537"/>
    <lineage>
        <taxon>Bacteria</taxon>
        <taxon>Pseudomonadati</taxon>
        <taxon>Verrucomicrobiota</taxon>
        <taxon>Opitutia</taxon>
        <taxon>Puniceicoccales</taxon>
        <taxon>Cerasicoccaceae</taxon>
        <taxon>Rubellicoccus</taxon>
    </lineage>
</organism>
<evidence type="ECO:0000259" key="2">
    <source>
        <dbReference type="Pfam" id="PF07584"/>
    </source>
</evidence>
<dbReference type="PANTHER" id="PTHR37464:SF1">
    <property type="entry name" value="BLL2463 PROTEIN"/>
    <property type="match status" value="1"/>
</dbReference>
<keyword evidence="4" id="KW-1185">Reference proteome</keyword>
<evidence type="ECO:0000313" key="3">
    <source>
        <dbReference type="EMBL" id="WOO39716.1"/>
    </source>
</evidence>
<feature type="transmembrane region" description="Helical" evidence="1">
    <location>
        <begin position="6"/>
        <end position="26"/>
    </location>
</feature>
<dbReference type="RefSeq" id="WP_317831711.1">
    <property type="nucleotide sequence ID" value="NZ_CP136920.1"/>
</dbReference>
<feature type="transmembrane region" description="Helical" evidence="1">
    <location>
        <begin position="559"/>
        <end position="579"/>
    </location>
</feature>
<dbReference type="Proteomes" id="UP001304300">
    <property type="component" value="Chromosome"/>
</dbReference>
<evidence type="ECO:0000313" key="4">
    <source>
        <dbReference type="Proteomes" id="UP001304300"/>
    </source>
</evidence>
<feature type="domain" description="Aerotolerance regulator N-terminal" evidence="2">
    <location>
        <begin position="5"/>
        <end position="80"/>
    </location>
</feature>
<dbReference type="KEGG" id="puo:RZN69_13920"/>
<dbReference type="PANTHER" id="PTHR37464">
    <property type="entry name" value="BLL2463 PROTEIN"/>
    <property type="match status" value="1"/>
</dbReference>
<dbReference type="InterPro" id="IPR024163">
    <property type="entry name" value="Aerotolerance_reg_N"/>
</dbReference>